<evidence type="ECO:0000256" key="5">
    <source>
        <dbReference type="PROSITE-ProRule" id="PRU00221"/>
    </source>
</evidence>
<feature type="repeat" description="WD" evidence="5">
    <location>
        <begin position="185"/>
        <end position="214"/>
    </location>
</feature>
<dbReference type="SUPFAM" id="SSF50978">
    <property type="entry name" value="WD40 repeat-like"/>
    <property type="match status" value="2"/>
</dbReference>
<dbReference type="PANTHER" id="PTHR19848:SF0">
    <property type="entry name" value="NOTCHLESS PROTEIN HOMOLOG 1"/>
    <property type="match status" value="1"/>
</dbReference>
<keyword evidence="3" id="KW-0677">Repeat</keyword>
<organism evidence="7 8">
    <name type="scientific">Chloropicon roscoffensis</name>
    <dbReference type="NCBI Taxonomy" id="1461544"/>
    <lineage>
        <taxon>Eukaryota</taxon>
        <taxon>Viridiplantae</taxon>
        <taxon>Chlorophyta</taxon>
        <taxon>Chloropicophyceae</taxon>
        <taxon>Chloropicales</taxon>
        <taxon>Chloropicaceae</taxon>
        <taxon>Chloropicon</taxon>
    </lineage>
</organism>
<dbReference type="InterPro" id="IPR001680">
    <property type="entry name" value="WD40_rpt"/>
</dbReference>
<dbReference type="AlphaFoldDB" id="A0AAX4PF92"/>
<evidence type="ECO:0000256" key="1">
    <source>
        <dbReference type="ARBA" id="ARBA00004604"/>
    </source>
</evidence>
<proteinExistence type="predicted"/>
<dbReference type="PROSITE" id="PS00678">
    <property type="entry name" value="WD_REPEATS_1"/>
    <property type="match status" value="2"/>
</dbReference>
<evidence type="ECO:0000256" key="6">
    <source>
        <dbReference type="SAM" id="MobiDB-lite"/>
    </source>
</evidence>
<dbReference type="InterPro" id="IPR036322">
    <property type="entry name" value="WD40_repeat_dom_sf"/>
</dbReference>
<dbReference type="GO" id="GO:0005730">
    <property type="term" value="C:nucleolus"/>
    <property type="evidence" value="ECO:0007669"/>
    <property type="project" value="UniProtKB-SubCell"/>
</dbReference>
<dbReference type="InterPro" id="IPR019775">
    <property type="entry name" value="WD40_repeat_CS"/>
</dbReference>
<reference evidence="7 8" key="1">
    <citation type="submission" date="2024-03" db="EMBL/GenBank/DDBJ databases">
        <title>Complete genome sequence of the green alga Chloropicon roscoffensis RCC1871.</title>
        <authorList>
            <person name="Lemieux C."/>
            <person name="Pombert J.-F."/>
            <person name="Otis C."/>
            <person name="Turmel M."/>
        </authorList>
    </citation>
    <scope>NUCLEOTIDE SEQUENCE [LARGE SCALE GENOMIC DNA]</scope>
    <source>
        <strain evidence="7 8">RCC1871</strain>
    </source>
</reference>
<dbReference type="PROSITE" id="PS50082">
    <property type="entry name" value="WD_REPEATS_2"/>
    <property type="match status" value="5"/>
</dbReference>
<evidence type="ECO:0000313" key="8">
    <source>
        <dbReference type="Proteomes" id="UP001472866"/>
    </source>
</evidence>
<dbReference type="InterPro" id="IPR015943">
    <property type="entry name" value="WD40/YVTN_repeat-like_dom_sf"/>
</dbReference>
<accession>A0AAX4PF92</accession>
<dbReference type="PROSITE" id="PS50294">
    <property type="entry name" value="WD_REPEATS_REGION"/>
    <property type="match status" value="2"/>
</dbReference>
<keyword evidence="2 5" id="KW-0853">WD repeat</keyword>
<sequence length="768" mass="85386">MSLDLYYSGSEGEDYEHDDELDEEKTYEVYRSLSVKVKPYFESTTTSRSTSAAKRSGKDAGPVIDKEFRKKLHHILTQGVWQTKDTGVVVCCAGAEGSYKILYTALENGLVLKWRCKGKKSDLTGVLKGHKGMVTSVLTYSSKHLNLPYIVFTGSADSSIKLWDPKSSQRVREGSITEGVCVQTLQGHGGTVTCMMQVHDYVLSGSTDCSVRIWLQTTERENLLYPWFEQLRVLSTFGGWVKHLSFSKTEDVGDNGSLWVADGNGYVTEFAVNESKGPTFKSEVSWTFECQNERRRDTLLHQVAQDRAIIQIQYVADQNMLISLAYDYCLRIYDTKICKCLHVIPNQNGCAFTSFYYDSAHRDVFLADQYGYFTVHDATTGKLISCQRVTKEAVKDLKYIADANTVVLASEDEIELWTVNRETDYKLVSSGHVGPVISIVTKKGSQLGAGSAREQEHRIFSASLDNTIRMWDPYDMCCTRVLKEDRSEISAITCLRSKSKIVSGHDDGSLRLWNLDTGSTTNLREHSNTVTCLITACFEGKDEELVLSGSFDGYVCVWDMQKKPTKGIIPHMLTKFQASVEAEILCLLHDSNKNVIVSAGNDTCVRVWSEAYEPLGVHSGHAEAVTCLALDGNFLFSGSEDFSVKVWDTVPSREGGGLSHFGGGSTLVKTLVGHKRTVTSVEIEPSSGYLLSCGMDGLLNIWDYGKGQILKTFGHREELRCMVMRADKSEVMVGTMQENILRFPLELEKLETLGSQAGDAEEGAEADS</sequence>
<protein>
    <submittedName>
        <fullName evidence="7">WD40 repeat domain-containing protein</fullName>
    </submittedName>
</protein>
<dbReference type="SMART" id="SM00320">
    <property type="entry name" value="WD40"/>
    <property type="match status" value="10"/>
</dbReference>
<dbReference type="Gene3D" id="2.130.10.10">
    <property type="entry name" value="YVTN repeat-like/Quinoprotein amine dehydrogenase"/>
    <property type="match status" value="4"/>
</dbReference>
<evidence type="ECO:0000256" key="2">
    <source>
        <dbReference type="ARBA" id="ARBA00022574"/>
    </source>
</evidence>
<keyword evidence="8" id="KW-1185">Reference proteome</keyword>
<evidence type="ECO:0000256" key="3">
    <source>
        <dbReference type="ARBA" id="ARBA00022737"/>
    </source>
</evidence>
<evidence type="ECO:0000256" key="4">
    <source>
        <dbReference type="ARBA" id="ARBA00023242"/>
    </source>
</evidence>
<feature type="compositionally biased region" description="Acidic residues" evidence="6">
    <location>
        <begin position="11"/>
        <end position="21"/>
    </location>
</feature>
<dbReference type="GO" id="GO:0000027">
    <property type="term" value="P:ribosomal large subunit assembly"/>
    <property type="evidence" value="ECO:0007669"/>
    <property type="project" value="TreeGrafter"/>
</dbReference>
<feature type="repeat" description="WD" evidence="5">
    <location>
        <begin position="671"/>
        <end position="712"/>
    </location>
</feature>
<keyword evidence="4" id="KW-0539">Nucleus</keyword>
<feature type="region of interest" description="Disordered" evidence="6">
    <location>
        <begin position="1"/>
        <end position="21"/>
    </location>
</feature>
<feature type="repeat" description="WD" evidence="5">
    <location>
        <begin position="127"/>
        <end position="173"/>
    </location>
</feature>
<dbReference type="PANTHER" id="PTHR19848">
    <property type="entry name" value="WD40 REPEAT PROTEIN"/>
    <property type="match status" value="1"/>
</dbReference>
<dbReference type="InterPro" id="IPR020472">
    <property type="entry name" value="WD40_PAC1"/>
</dbReference>
<dbReference type="CDD" id="cd00200">
    <property type="entry name" value="WD40"/>
    <property type="match status" value="1"/>
</dbReference>
<dbReference type="EMBL" id="CP151509">
    <property type="protein sequence ID" value="WZN64426.1"/>
    <property type="molecule type" value="Genomic_DNA"/>
</dbReference>
<dbReference type="PRINTS" id="PR00320">
    <property type="entry name" value="GPROTEINBRPT"/>
</dbReference>
<evidence type="ECO:0000313" key="7">
    <source>
        <dbReference type="EMBL" id="WZN64426.1"/>
    </source>
</evidence>
<dbReference type="Pfam" id="PF00400">
    <property type="entry name" value="WD40"/>
    <property type="match status" value="8"/>
</dbReference>
<dbReference type="Proteomes" id="UP001472866">
    <property type="component" value="Chromosome 09"/>
</dbReference>
<comment type="subcellular location">
    <subcellularLocation>
        <location evidence="1">Nucleus</location>
        <location evidence="1">Nucleolus</location>
    </subcellularLocation>
</comment>
<gene>
    <name evidence="7" type="ORF">HKI87_09g59820</name>
</gene>
<feature type="repeat" description="WD" evidence="5">
    <location>
        <begin position="482"/>
        <end position="523"/>
    </location>
</feature>
<name>A0AAX4PF92_9CHLO</name>
<feature type="repeat" description="WD" evidence="5">
    <location>
        <begin position="618"/>
        <end position="648"/>
    </location>
</feature>